<dbReference type="GO" id="GO:0006813">
    <property type="term" value="P:potassium ion transport"/>
    <property type="evidence" value="ECO:0007669"/>
    <property type="project" value="InterPro"/>
</dbReference>
<dbReference type="SUPFAM" id="SSF116726">
    <property type="entry name" value="TrkA C-terminal domain-like"/>
    <property type="match status" value="1"/>
</dbReference>
<dbReference type="Pfam" id="PF00392">
    <property type="entry name" value="GntR"/>
    <property type="match status" value="1"/>
</dbReference>
<sequence>MITLKIFYTPDKGKNKRMLDSEKAGYKSIALDIAQKIVSGEIPVNSKISGRSLLAGQYHVSPETIRKAMGLLKEEKIVSVSQGKEVTILSSSHAYDYITKNNYLKTAYSLKQNLQQLLQEKQAIDRKFDALLIEIIEASDRMQNLKPYNPIELKIGENSKVIGMTIGNLQFWQNTGATIIALRRGIQVSISPGPHVVINEGDVLVVVGDEKIYEQTERFIGSSHS</sequence>
<evidence type="ECO:0000259" key="6">
    <source>
        <dbReference type="PROSITE" id="PS51202"/>
    </source>
</evidence>
<organism evidence="7 8">
    <name type="scientific">Cohnella lupini</name>
    <dbReference type="NCBI Taxonomy" id="1294267"/>
    <lineage>
        <taxon>Bacteria</taxon>
        <taxon>Bacillati</taxon>
        <taxon>Bacillota</taxon>
        <taxon>Bacilli</taxon>
        <taxon>Bacillales</taxon>
        <taxon>Paenibacillaceae</taxon>
        <taxon>Cohnella</taxon>
    </lineage>
</organism>
<reference evidence="7 8" key="1">
    <citation type="submission" date="2018-07" db="EMBL/GenBank/DDBJ databases">
        <title>Genomic Encyclopedia of Type Strains, Phase III (KMG-III): the genomes of soil and plant-associated and newly described type strains.</title>
        <authorList>
            <person name="Whitman W."/>
        </authorList>
    </citation>
    <scope>NUCLEOTIDE SEQUENCE [LARGE SCALE GENOMIC DNA]</scope>
    <source>
        <strain evidence="7 8">CECT 8236</strain>
    </source>
</reference>
<evidence type="ECO:0000256" key="4">
    <source>
        <dbReference type="SAM" id="Coils"/>
    </source>
</evidence>
<dbReference type="InterPro" id="IPR006037">
    <property type="entry name" value="RCK_C"/>
</dbReference>
<dbReference type="EMBL" id="QRDY01000028">
    <property type="protein sequence ID" value="RED52971.1"/>
    <property type="molecule type" value="Genomic_DNA"/>
</dbReference>
<keyword evidence="1" id="KW-0805">Transcription regulation</keyword>
<dbReference type="Proteomes" id="UP000256869">
    <property type="component" value="Unassembled WGS sequence"/>
</dbReference>
<evidence type="ECO:0000313" key="7">
    <source>
        <dbReference type="EMBL" id="RED52971.1"/>
    </source>
</evidence>
<comment type="caution">
    <text evidence="7">The sequence shown here is derived from an EMBL/GenBank/DDBJ whole genome shotgun (WGS) entry which is preliminary data.</text>
</comment>
<keyword evidence="4" id="KW-0175">Coiled coil</keyword>
<dbReference type="GO" id="GO:0008324">
    <property type="term" value="F:monoatomic cation transmembrane transporter activity"/>
    <property type="evidence" value="ECO:0007669"/>
    <property type="project" value="InterPro"/>
</dbReference>
<dbReference type="InterPro" id="IPR036721">
    <property type="entry name" value="RCK_C_sf"/>
</dbReference>
<accession>A0A3D9HUB2</accession>
<dbReference type="SUPFAM" id="SSF46785">
    <property type="entry name" value="Winged helix' DNA-binding domain"/>
    <property type="match status" value="1"/>
</dbReference>
<evidence type="ECO:0000256" key="1">
    <source>
        <dbReference type="ARBA" id="ARBA00023015"/>
    </source>
</evidence>
<dbReference type="PANTHER" id="PTHR30445:SF8">
    <property type="entry name" value="K(+)_H(+) ANTIPORTER SUBUNIT KHTT"/>
    <property type="match status" value="1"/>
</dbReference>
<dbReference type="InterPro" id="IPR036388">
    <property type="entry name" value="WH-like_DNA-bd_sf"/>
</dbReference>
<dbReference type="PANTHER" id="PTHR30445">
    <property type="entry name" value="K(+)_H(+) ANTIPORTER SUBUNIT KHTT"/>
    <property type="match status" value="1"/>
</dbReference>
<dbReference type="AlphaFoldDB" id="A0A3D9HUB2"/>
<feature type="domain" description="RCK C-terminal" evidence="6">
    <location>
        <begin position="137"/>
        <end position="222"/>
    </location>
</feature>
<protein>
    <submittedName>
        <fullName evidence="7">GntR family transcriptional regulator</fullName>
    </submittedName>
</protein>
<dbReference type="Gene3D" id="1.10.10.10">
    <property type="entry name" value="Winged helix-like DNA-binding domain superfamily/Winged helix DNA-binding domain"/>
    <property type="match status" value="1"/>
</dbReference>
<keyword evidence="2" id="KW-0238">DNA-binding</keyword>
<dbReference type="Gene3D" id="3.30.70.1450">
    <property type="entry name" value="Regulator of K+ conductance, C-terminal domain"/>
    <property type="match status" value="1"/>
</dbReference>
<name>A0A3D9HUB2_9BACL</name>
<feature type="coiled-coil region" evidence="4">
    <location>
        <begin position="100"/>
        <end position="134"/>
    </location>
</feature>
<feature type="domain" description="HTH gntR-type" evidence="5">
    <location>
        <begin position="23"/>
        <end position="91"/>
    </location>
</feature>
<dbReference type="Pfam" id="PF02080">
    <property type="entry name" value="TrkA_C"/>
    <property type="match status" value="1"/>
</dbReference>
<dbReference type="PROSITE" id="PS51202">
    <property type="entry name" value="RCK_C"/>
    <property type="match status" value="1"/>
</dbReference>
<evidence type="ECO:0000313" key="8">
    <source>
        <dbReference type="Proteomes" id="UP000256869"/>
    </source>
</evidence>
<dbReference type="InterPro" id="IPR036390">
    <property type="entry name" value="WH_DNA-bd_sf"/>
</dbReference>
<evidence type="ECO:0000259" key="5">
    <source>
        <dbReference type="PROSITE" id="PS50949"/>
    </source>
</evidence>
<keyword evidence="3" id="KW-0804">Transcription</keyword>
<proteinExistence type="predicted"/>
<keyword evidence="8" id="KW-1185">Reference proteome</keyword>
<dbReference type="InterPro" id="IPR000524">
    <property type="entry name" value="Tscrpt_reg_HTH_GntR"/>
</dbReference>
<evidence type="ECO:0000256" key="2">
    <source>
        <dbReference type="ARBA" id="ARBA00023125"/>
    </source>
</evidence>
<gene>
    <name evidence="7" type="ORF">DFP95_12828</name>
</gene>
<dbReference type="InterPro" id="IPR050144">
    <property type="entry name" value="AAE_transporter"/>
</dbReference>
<dbReference type="PROSITE" id="PS50949">
    <property type="entry name" value="HTH_GNTR"/>
    <property type="match status" value="1"/>
</dbReference>
<evidence type="ECO:0000256" key="3">
    <source>
        <dbReference type="ARBA" id="ARBA00023163"/>
    </source>
</evidence>
<dbReference type="GO" id="GO:0003700">
    <property type="term" value="F:DNA-binding transcription factor activity"/>
    <property type="evidence" value="ECO:0007669"/>
    <property type="project" value="InterPro"/>
</dbReference>
<dbReference type="SMART" id="SM00345">
    <property type="entry name" value="HTH_GNTR"/>
    <property type="match status" value="1"/>
</dbReference>
<dbReference type="GO" id="GO:0003677">
    <property type="term" value="F:DNA binding"/>
    <property type="evidence" value="ECO:0007669"/>
    <property type="project" value="UniProtKB-KW"/>
</dbReference>